<dbReference type="InterPro" id="IPR000801">
    <property type="entry name" value="Esterase-like"/>
</dbReference>
<reference evidence="3" key="1">
    <citation type="submission" date="2022-11" db="EMBL/GenBank/DDBJ databases">
        <title>Marilongibacter aestuarii gen. nov., sp. nov., isolated from tidal flat sediment.</title>
        <authorList>
            <person name="Jiayan W."/>
        </authorList>
    </citation>
    <scope>NUCLEOTIDE SEQUENCE</scope>
    <source>
        <strain evidence="3">Z1-6</strain>
    </source>
</reference>
<dbReference type="PANTHER" id="PTHR40841:SF2">
    <property type="entry name" value="SIDEROPHORE-DEGRADING ESTERASE (EUROFUNG)"/>
    <property type="match status" value="1"/>
</dbReference>
<evidence type="ECO:0000313" key="3">
    <source>
        <dbReference type="EMBL" id="MCY1723128.1"/>
    </source>
</evidence>
<gene>
    <name evidence="3" type="ORF">OU798_22460</name>
</gene>
<comment type="similarity">
    <text evidence="1">Belongs to the esterase D family.</text>
</comment>
<keyword evidence="4" id="KW-1185">Reference proteome</keyword>
<organism evidence="3 4">
    <name type="scientific">Draconibacterium aestuarii</name>
    <dbReference type="NCBI Taxonomy" id="2998507"/>
    <lineage>
        <taxon>Bacteria</taxon>
        <taxon>Pseudomonadati</taxon>
        <taxon>Bacteroidota</taxon>
        <taxon>Bacteroidia</taxon>
        <taxon>Marinilabiliales</taxon>
        <taxon>Prolixibacteraceae</taxon>
        <taxon>Draconibacterium</taxon>
    </lineage>
</organism>
<protein>
    <submittedName>
        <fullName evidence="3">Alpha/beta hydrolase-fold protein</fullName>
    </submittedName>
</protein>
<dbReference type="InterPro" id="IPR011990">
    <property type="entry name" value="TPR-like_helical_dom_sf"/>
</dbReference>
<comment type="caution">
    <text evidence="3">The sequence shown here is derived from an EMBL/GenBank/DDBJ whole genome shotgun (WGS) entry which is preliminary data.</text>
</comment>
<evidence type="ECO:0000256" key="1">
    <source>
        <dbReference type="ARBA" id="ARBA00005622"/>
    </source>
</evidence>
<dbReference type="RefSeq" id="WP_343335454.1">
    <property type="nucleotide sequence ID" value="NZ_JAPOHD010000066.1"/>
</dbReference>
<dbReference type="SUPFAM" id="SSF53474">
    <property type="entry name" value="alpha/beta-Hydrolases"/>
    <property type="match status" value="1"/>
</dbReference>
<accession>A0A9X3FI59</accession>
<dbReference type="Proteomes" id="UP001145087">
    <property type="component" value="Unassembled WGS sequence"/>
</dbReference>
<dbReference type="AlphaFoldDB" id="A0A9X3FI59"/>
<evidence type="ECO:0000256" key="2">
    <source>
        <dbReference type="ARBA" id="ARBA00022801"/>
    </source>
</evidence>
<evidence type="ECO:0000313" key="4">
    <source>
        <dbReference type="Proteomes" id="UP001145087"/>
    </source>
</evidence>
<dbReference type="Pfam" id="PF00756">
    <property type="entry name" value="Esterase"/>
    <property type="match status" value="1"/>
</dbReference>
<dbReference type="InterPro" id="IPR029058">
    <property type="entry name" value="AB_hydrolase_fold"/>
</dbReference>
<sequence length="389" mass="44436">MANQIFIQLKRSTFLVISIFLLFAGNLIAQTKTELVTAVEFTLQSKVLNEERVISVFLPNNYVVSTDKYPVLYLLDGRTHFQHAISAASYLSGRVIIPNLVIVSIHNVDRNRDFSPVYSEKIPTSGGADKFLEFLSEELSVYMKKHYRISDFSVLLGHSFGGTFIAYSLVEKPDLFDGFIAVSPYLQYADNYMVTQTREKLNLNNTGKKYLYMTVGDEPNYFEPLKQYTQLMEQQSADNIQFKYVKMENENHGTTPYLTLFNGLRFIFSDWIVPRDLISRDIPEIDEHFSKLSEKYGISIHTPENVINTLGYTKLQGGDINGAILIFKENVKRYPKSANVYDSLGEAYENNKQVELARKNYEKACTLGAAALDPNLIVYMKNLERVKGM</sequence>
<dbReference type="PANTHER" id="PTHR40841">
    <property type="entry name" value="SIDEROPHORE TRIACETYLFUSARININE C ESTERASE"/>
    <property type="match status" value="1"/>
</dbReference>
<keyword evidence="2 3" id="KW-0378">Hydrolase</keyword>
<dbReference type="EMBL" id="JAPOHD010000066">
    <property type="protein sequence ID" value="MCY1723128.1"/>
    <property type="molecule type" value="Genomic_DNA"/>
</dbReference>
<dbReference type="InterPro" id="IPR052558">
    <property type="entry name" value="Siderophore_Hydrolase_D"/>
</dbReference>
<name>A0A9X3FI59_9BACT</name>
<dbReference type="Gene3D" id="3.40.50.1820">
    <property type="entry name" value="alpha/beta hydrolase"/>
    <property type="match status" value="1"/>
</dbReference>
<proteinExistence type="inferred from homology"/>
<dbReference type="SUPFAM" id="SSF48452">
    <property type="entry name" value="TPR-like"/>
    <property type="match status" value="1"/>
</dbReference>
<dbReference type="GO" id="GO:0016788">
    <property type="term" value="F:hydrolase activity, acting on ester bonds"/>
    <property type="evidence" value="ECO:0007669"/>
    <property type="project" value="TreeGrafter"/>
</dbReference>